<proteinExistence type="predicted"/>
<gene>
    <name evidence="1" type="ORF">DET56_109159</name>
</gene>
<name>A0A855Y5T7_9BACL</name>
<dbReference type="Gene3D" id="1.10.260.40">
    <property type="entry name" value="lambda repressor-like DNA-binding domains"/>
    <property type="match status" value="1"/>
</dbReference>
<dbReference type="AlphaFoldDB" id="A0A855Y5T7"/>
<comment type="caution">
    <text evidence="1">The sequence shown here is derived from an EMBL/GenBank/DDBJ whole genome shotgun (WGS) entry which is preliminary data.</text>
</comment>
<dbReference type="InterPro" id="IPR010982">
    <property type="entry name" value="Lambda_DNA-bd_dom_sf"/>
</dbReference>
<dbReference type="GO" id="GO:0003677">
    <property type="term" value="F:DNA binding"/>
    <property type="evidence" value="ECO:0007669"/>
    <property type="project" value="InterPro"/>
</dbReference>
<evidence type="ECO:0008006" key="3">
    <source>
        <dbReference type="Google" id="ProtNLM"/>
    </source>
</evidence>
<organism evidence="1 2">
    <name type="scientific">Paenibacillus pabuli</name>
    <dbReference type="NCBI Taxonomy" id="1472"/>
    <lineage>
        <taxon>Bacteria</taxon>
        <taxon>Bacillati</taxon>
        <taxon>Bacillota</taxon>
        <taxon>Bacilli</taxon>
        <taxon>Bacillales</taxon>
        <taxon>Paenibacillaceae</taxon>
        <taxon>Paenibacillus</taxon>
    </lineage>
</organism>
<dbReference type="EMBL" id="QGTZ01000009">
    <property type="protein sequence ID" value="PWW37274.1"/>
    <property type="molecule type" value="Genomic_DNA"/>
</dbReference>
<sequence>MVVQDGELAMSIKIRLGYTLDAASVTKNALAREAKVRPNLIYDLCEGKTKSLDLDTLNNVVNTLRAMTGSDYTLTDVLEYIPDDDKG</sequence>
<protein>
    <recommendedName>
        <fullName evidence="3">Cro/C1-type helix-turn-helix DNA-binding protein</fullName>
    </recommendedName>
</protein>
<dbReference type="Proteomes" id="UP000247078">
    <property type="component" value="Unassembled WGS sequence"/>
</dbReference>
<accession>A0A855Y5T7</accession>
<dbReference type="SUPFAM" id="SSF47413">
    <property type="entry name" value="lambda repressor-like DNA-binding domains"/>
    <property type="match status" value="1"/>
</dbReference>
<reference evidence="1 2" key="1">
    <citation type="submission" date="2018-05" db="EMBL/GenBank/DDBJ databases">
        <title>Freshwater and sediment microbial communities from various areas in North America, analyzing microbe dynamics in response to fracking.</title>
        <authorList>
            <person name="Lamendella R."/>
        </authorList>
    </citation>
    <scope>NUCLEOTIDE SEQUENCE [LARGE SCALE GENOMIC DNA]</scope>
    <source>
        <strain evidence="1 2">DB-3</strain>
    </source>
</reference>
<evidence type="ECO:0000313" key="2">
    <source>
        <dbReference type="Proteomes" id="UP000247078"/>
    </source>
</evidence>
<evidence type="ECO:0000313" key="1">
    <source>
        <dbReference type="EMBL" id="PWW37274.1"/>
    </source>
</evidence>